<dbReference type="EMBL" id="JANLCJ010000032">
    <property type="protein sequence ID" value="MCS5736458.1"/>
    <property type="molecule type" value="Genomic_DNA"/>
</dbReference>
<evidence type="ECO:0000313" key="2">
    <source>
        <dbReference type="Proteomes" id="UP001165586"/>
    </source>
</evidence>
<proteinExistence type="predicted"/>
<dbReference type="RefSeq" id="WP_259542415.1">
    <property type="nucleotide sequence ID" value="NZ_JANLCJ010000032.1"/>
</dbReference>
<sequence length="78" mass="8712">MDATTANQNGGIDKDEDLVFEFELSIEGKNPKIEIDAVLADSVKITTYDAGHNSIYEDLVVETEYKFNNNNVKTTIQL</sequence>
<name>A0ABT2H935_9MICO</name>
<accession>A0ABT2H935</accession>
<reference evidence="1" key="1">
    <citation type="submission" date="2022-08" db="EMBL/GenBank/DDBJ databases">
        <authorList>
            <person name="Deng Y."/>
            <person name="Han X.-F."/>
            <person name="Zhang Y.-Q."/>
        </authorList>
    </citation>
    <scope>NUCLEOTIDE SEQUENCE</scope>
    <source>
        <strain evidence="1">CPCC 203386</strain>
    </source>
</reference>
<dbReference type="Proteomes" id="UP001165586">
    <property type="component" value="Unassembled WGS sequence"/>
</dbReference>
<keyword evidence="2" id="KW-1185">Reference proteome</keyword>
<comment type="caution">
    <text evidence="1">The sequence shown here is derived from an EMBL/GenBank/DDBJ whole genome shotgun (WGS) entry which is preliminary data.</text>
</comment>
<evidence type="ECO:0000313" key="1">
    <source>
        <dbReference type="EMBL" id="MCS5736458.1"/>
    </source>
</evidence>
<gene>
    <name evidence="1" type="ORF">N1032_22235</name>
</gene>
<protein>
    <submittedName>
        <fullName evidence="1">Uncharacterized protein</fullName>
    </submittedName>
</protein>
<organism evidence="1 2">
    <name type="scientific">Herbiconiux daphne</name>
    <dbReference type="NCBI Taxonomy" id="2970914"/>
    <lineage>
        <taxon>Bacteria</taxon>
        <taxon>Bacillati</taxon>
        <taxon>Actinomycetota</taxon>
        <taxon>Actinomycetes</taxon>
        <taxon>Micrococcales</taxon>
        <taxon>Microbacteriaceae</taxon>
        <taxon>Herbiconiux</taxon>
    </lineage>
</organism>